<dbReference type="Proteomes" id="UP000007488">
    <property type="component" value="Chromosome"/>
</dbReference>
<feature type="chain" id="PRO_5039331140" evidence="2">
    <location>
        <begin position="28"/>
        <end position="176"/>
    </location>
</feature>
<feature type="region of interest" description="Disordered" evidence="1">
    <location>
        <begin position="34"/>
        <end position="58"/>
    </location>
</feature>
<keyword evidence="4" id="KW-1185">Reference proteome</keyword>
<sequence length="176" mass="18394">MKKKMLTVMGTLLLLIALIVTGCSRGAADDAAADDAAAGKQENAGNHDRQPGDGQNSMQALMPDIAKALNMEQTELETQLQSGKKLADIAGEKNVAVDSLIAQIKSLLDADIDQAVQEEKITSDQASKQKEQTTQRATDMVNGKTPEPGSGGGPKDGERPDGQQGNPPDAPDASTK</sequence>
<dbReference type="HOGENOM" id="CLU_1524391_0_0_9"/>
<dbReference type="PROSITE" id="PS51257">
    <property type="entry name" value="PROKAR_LIPOPROTEIN"/>
    <property type="match status" value="1"/>
</dbReference>
<reference evidence="4" key="2">
    <citation type="submission" date="2011-02" db="EMBL/GenBank/DDBJ databases">
        <title>The complete genome of Syntrophobotulus glycolicus DSM 8271.</title>
        <authorList>
            <person name="Lucas S."/>
            <person name="Copeland A."/>
            <person name="Lapidus A."/>
            <person name="Bruce D."/>
            <person name="Goodwin L."/>
            <person name="Pitluck S."/>
            <person name="Kyrpides N."/>
            <person name="Mavromatis K."/>
            <person name="Pagani I."/>
            <person name="Ivanova N."/>
            <person name="Mikhailova N."/>
            <person name="Chertkov O."/>
            <person name="Held B."/>
            <person name="Detter J.C."/>
            <person name="Tapia R."/>
            <person name="Han C."/>
            <person name="Land M."/>
            <person name="Hauser L."/>
            <person name="Markowitz V."/>
            <person name="Cheng J.-F."/>
            <person name="Hugenholtz P."/>
            <person name="Woyke T."/>
            <person name="Wu D."/>
            <person name="Spring S."/>
            <person name="Schroeder M."/>
            <person name="Brambilla E."/>
            <person name="Klenk H.-P."/>
            <person name="Eisen J.A."/>
        </authorList>
    </citation>
    <scope>NUCLEOTIDE SEQUENCE [LARGE SCALE GENOMIC DNA]</scope>
    <source>
        <strain evidence="4">DSM 8271 / FlGlyR</strain>
    </source>
</reference>
<evidence type="ECO:0000313" key="3">
    <source>
        <dbReference type="EMBL" id="ADY55935.1"/>
    </source>
</evidence>
<proteinExistence type="predicted"/>
<dbReference type="KEGG" id="sgy:Sgly_1637"/>
<protein>
    <submittedName>
        <fullName evidence="3">Uncharacterized protein</fullName>
    </submittedName>
</protein>
<feature type="signal peptide" evidence="2">
    <location>
        <begin position="1"/>
        <end position="27"/>
    </location>
</feature>
<feature type="compositionally biased region" description="Basic and acidic residues" evidence="1">
    <location>
        <begin position="119"/>
        <end position="133"/>
    </location>
</feature>
<dbReference type="EMBL" id="CP002547">
    <property type="protein sequence ID" value="ADY55935.1"/>
    <property type="molecule type" value="Genomic_DNA"/>
</dbReference>
<keyword evidence="2" id="KW-0732">Signal</keyword>
<reference evidence="3 4" key="1">
    <citation type="journal article" date="2011" name="Stand. Genomic Sci.">
        <title>Complete genome sequence of Syntrophobotulus glycolicus type strain (FlGlyR).</title>
        <authorList>
            <person name="Han C."/>
            <person name="Mwirichia R."/>
            <person name="Chertkov O."/>
            <person name="Held B."/>
            <person name="Lapidus A."/>
            <person name="Nolan M."/>
            <person name="Lucas S."/>
            <person name="Hammon N."/>
            <person name="Deshpande S."/>
            <person name="Cheng J.F."/>
            <person name="Tapia R."/>
            <person name="Goodwin L."/>
            <person name="Pitluck S."/>
            <person name="Huntemann M."/>
            <person name="Liolios K."/>
            <person name="Ivanova N."/>
            <person name="Pagani I."/>
            <person name="Mavromatis K."/>
            <person name="Ovchinikova G."/>
            <person name="Pati A."/>
            <person name="Chen A."/>
            <person name="Palaniappan K."/>
            <person name="Land M."/>
            <person name="Hauser L."/>
            <person name="Brambilla E.M."/>
            <person name="Rohde M."/>
            <person name="Spring S."/>
            <person name="Sikorski J."/>
            <person name="Goker M."/>
            <person name="Woyke T."/>
            <person name="Bristow J."/>
            <person name="Eisen J.A."/>
            <person name="Markowitz V."/>
            <person name="Hugenholtz P."/>
            <person name="Kyrpides N.C."/>
            <person name="Klenk H.P."/>
            <person name="Detter J.C."/>
        </authorList>
    </citation>
    <scope>NUCLEOTIDE SEQUENCE [LARGE SCALE GENOMIC DNA]</scope>
    <source>
        <strain evidence="4">DSM 8271 / FlGlyR</strain>
    </source>
</reference>
<evidence type="ECO:0000313" key="4">
    <source>
        <dbReference type="Proteomes" id="UP000007488"/>
    </source>
</evidence>
<dbReference type="AlphaFoldDB" id="F0SYA0"/>
<accession>F0SYA0</accession>
<dbReference type="eggNOG" id="ENOG5030JR9">
    <property type="taxonomic scope" value="Bacteria"/>
</dbReference>
<dbReference type="STRING" id="645991.Sgly_1637"/>
<dbReference type="RefSeq" id="WP_013624803.1">
    <property type="nucleotide sequence ID" value="NC_015172.1"/>
</dbReference>
<evidence type="ECO:0000256" key="1">
    <source>
        <dbReference type="SAM" id="MobiDB-lite"/>
    </source>
</evidence>
<organism evidence="3 4">
    <name type="scientific">Syntrophobotulus glycolicus (strain DSM 8271 / FlGlyR)</name>
    <dbReference type="NCBI Taxonomy" id="645991"/>
    <lineage>
        <taxon>Bacteria</taxon>
        <taxon>Bacillati</taxon>
        <taxon>Bacillota</taxon>
        <taxon>Clostridia</taxon>
        <taxon>Eubacteriales</taxon>
        <taxon>Desulfitobacteriaceae</taxon>
        <taxon>Syntrophobotulus</taxon>
    </lineage>
</organism>
<name>F0SYA0_SYNGF</name>
<feature type="region of interest" description="Disordered" evidence="1">
    <location>
        <begin position="119"/>
        <end position="176"/>
    </location>
</feature>
<gene>
    <name evidence="3" type="ordered locus">Sgly_1637</name>
</gene>
<evidence type="ECO:0000256" key="2">
    <source>
        <dbReference type="SAM" id="SignalP"/>
    </source>
</evidence>